<dbReference type="Proteomes" id="UP000318946">
    <property type="component" value="Chromosome"/>
</dbReference>
<proteinExistence type="predicted"/>
<accession>A0A3D3YP21</accession>
<keyword evidence="2" id="KW-1185">Reference proteome</keyword>
<name>A0A3D3YP21_9BACT</name>
<accession>A0A4Y1WSH3</accession>
<dbReference type="OrthoDB" id="1000920at2"/>
<dbReference type="AlphaFoldDB" id="A0A3D3YP21"/>
<sequence>MEIFWNTIARYNAATWPWQIAIVAAAAVLTVLLYLRPTQNVKRAMKLFLAGLNAWIAVVYYLVWCGQRSHSDVLALFWGIMAVIWLYDLYADFTRFERTSRPNGFALLLYLMPLAYPLFSLARGLSFPMMTMPVMPCSVAVFTIGLMLAFTHRINIFLVLFLCHWALIGLAKVYFFGIPEDFLLAASTVPALYLFFREYIAKNRELRTKPDARMLNGLLILLCIVIGLFFTATLLHQIRLYV</sequence>
<dbReference type="Pfam" id="PF19540">
    <property type="entry name" value="DUF6064"/>
    <property type="match status" value="1"/>
</dbReference>
<reference evidence="2" key="1">
    <citation type="submission" date="2019-06" db="EMBL/GenBank/DDBJ databases">
        <title>Alistipes onderdonkii subsp. vulgaris subsp. nov., Alistipes dispar sp. nov. and Alistipes communis sp. nov., isolated from human faeces, and creation of Alistipes onderdonkii subsp. onderdonkii subsp. nov.</title>
        <authorList>
            <person name="Sakamoto M."/>
            <person name="Ikeyama N."/>
            <person name="Ogata Y."/>
            <person name="Suda W."/>
            <person name="Iino T."/>
            <person name="Hattori M."/>
            <person name="Ohkuma M."/>
        </authorList>
    </citation>
    <scope>NUCLEOTIDE SEQUENCE [LARGE SCALE GENOMIC DNA]</scope>
    <source>
        <strain evidence="2">5CBH24</strain>
    </source>
</reference>
<dbReference type="KEGG" id="acou:A5CBH24_13560"/>
<dbReference type="RefSeq" id="WP_019130508.1">
    <property type="nucleotide sequence ID" value="NZ_AP019735.1"/>
</dbReference>
<accession>A0A4Y1XMT3</accession>
<organism evidence="1 2">
    <name type="scientific">Alistipes communis</name>
    <dbReference type="NCBI Taxonomy" id="2585118"/>
    <lineage>
        <taxon>Bacteria</taxon>
        <taxon>Pseudomonadati</taxon>
        <taxon>Bacteroidota</taxon>
        <taxon>Bacteroidia</taxon>
        <taxon>Bacteroidales</taxon>
        <taxon>Rikenellaceae</taxon>
        <taxon>Alistipes</taxon>
    </lineage>
</organism>
<gene>
    <name evidence="1" type="ORF">A5CBH24_13560</name>
</gene>
<dbReference type="InterPro" id="IPR045708">
    <property type="entry name" value="DUF6064"/>
</dbReference>
<dbReference type="EMBL" id="AP019735">
    <property type="protein sequence ID" value="BBL04043.1"/>
    <property type="molecule type" value="Genomic_DNA"/>
</dbReference>
<evidence type="ECO:0000313" key="1">
    <source>
        <dbReference type="EMBL" id="BBL04043.1"/>
    </source>
</evidence>
<evidence type="ECO:0000313" key="2">
    <source>
        <dbReference type="Proteomes" id="UP000318946"/>
    </source>
</evidence>
<protein>
    <submittedName>
        <fullName evidence="1">Uncharacterized protein</fullName>
    </submittedName>
</protein>
<dbReference type="GeneID" id="78342077"/>
<dbReference type="STRING" id="1118061.GCA_000311925_01293"/>